<dbReference type="SUPFAM" id="SSF46894">
    <property type="entry name" value="C-terminal effector domain of the bipartite response regulators"/>
    <property type="match status" value="1"/>
</dbReference>
<gene>
    <name evidence="2" type="ORF">GPA27_26810</name>
</gene>
<dbReference type="RefSeq" id="WP_169143490.1">
    <property type="nucleotide sequence ID" value="NZ_WTVS01000118.1"/>
</dbReference>
<organism evidence="2 3">
    <name type="scientific">Aromatoleum toluolicum</name>
    <dbReference type="NCBI Taxonomy" id="90060"/>
    <lineage>
        <taxon>Bacteria</taxon>
        <taxon>Pseudomonadati</taxon>
        <taxon>Pseudomonadota</taxon>
        <taxon>Betaproteobacteria</taxon>
        <taxon>Rhodocyclales</taxon>
        <taxon>Rhodocyclaceae</taxon>
        <taxon>Aromatoleum</taxon>
    </lineage>
</organism>
<keyword evidence="3" id="KW-1185">Reference proteome</keyword>
<dbReference type="EMBL" id="WTVS01000118">
    <property type="protein sequence ID" value="NMG00987.1"/>
    <property type="molecule type" value="Genomic_DNA"/>
</dbReference>
<dbReference type="Proteomes" id="UP000634522">
    <property type="component" value="Unassembled WGS sequence"/>
</dbReference>
<dbReference type="InterPro" id="IPR036388">
    <property type="entry name" value="WH-like_DNA-bd_sf"/>
</dbReference>
<comment type="caution">
    <text evidence="2">The sequence shown here is derived from an EMBL/GenBank/DDBJ whole genome shotgun (WGS) entry which is preliminary data.</text>
</comment>
<dbReference type="SMART" id="SM00421">
    <property type="entry name" value="HTH_LUXR"/>
    <property type="match status" value="1"/>
</dbReference>
<feature type="domain" description="HTH luxR-type" evidence="1">
    <location>
        <begin position="322"/>
        <end position="379"/>
    </location>
</feature>
<accession>A0ABX1NP43</accession>
<dbReference type="Gene3D" id="1.10.10.10">
    <property type="entry name" value="Winged helix-like DNA-binding domain superfamily/Winged helix DNA-binding domain"/>
    <property type="match status" value="1"/>
</dbReference>
<dbReference type="InterPro" id="IPR016032">
    <property type="entry name" value="Sig_transdc_resp-reg_C-effctor"/>
</dbReference>
<proteinExistence type="predicted"/>
<evidence type="ECO:0000313" key="2">
    <source>
        <dbReference type="EMBL" id="NMG00987.1"/>
    </source>
</evidence>
<dbReference type="InterPro" id="IPR000792">
    <property type="entry name" value="Tscrpt_reg_LuxR_C"/>
</dbReference>
<sequence length="387" mass="42370">MAPETDLASRFAASGLGVAEYDQLIRLVYEGVTEPVPWTRLLEALRQRLDANYVSLILRPPTPEQPWRVVFAGEAQPAIASTYETFFYAMDPFVNLPADRMVTVDEVINEADWLKSAIYQEFLKPLNIRYYMGADVGGGNDAICRIRVSRPMGSTPFSEHERALCTLLLPHLKCAVRLRSAQDATEAERTVYAGALERLAIGAVILDKKGRVLKSNRAADEILAERNGISLVQGGLQASYGSENRELHRLIEQAVSGHVDRGPGVVGAMSITRTAGHGNLGILVRTAPITEWSETANRPAVVVVIRDSESRVQASHALMKRLYGLTPAESTLTLKLLDGLTVDEAAEELSISRNTARCQLRAIFAKTGVTRQTELLRLLLGGVIPLA</sequence>
<evidence type="ECO:0000313" key="3">
    <source>
        <dbReference type="Proteomes" id="UP000634522"/>
    </source>
</evidence>
<name>A0ABX1NP43_9RHOO</name>
<evidence type="ECO:0000259" key="1">
    <source>
        <dbReference type="SMART" id="SM00421"/>
    </source>
</evidence>
<reference evidence="2 3" key="1">
    <citation type="submission" date="2019-12" db="EMBL/GenBank/DDBJ databases">
        <title>Comparative genomics gives insights into the taxonomy of the Azoarcus-Aromatoleum group and reveals separate origins of nif in the plant-associated Azoarcus and non-plant-associated Aromatoleum sub-groups.</title>
        <authorList>
            <person name="Lafos M."/>
            <person name="Maluk M."/>
            <person name="Batista M."/>
            <person name="Junghare M."/>
            <person name="Carmona M."/>
            <person name="Faoro H."/>
            <person name="Cruz L.M."/>
            <person name="Battistoni F."/>
            <person name="De Souza E."/>
            <person name="Pedrosa F."/>
            <person name="Chen W.-M."/>
            <person name="Poole P.S."/>
            <person name="Dixon R.A."/>
            <person name="James E.K."/>
        </authorList>
    </citation>
    <scope>NUCLEOTIDE SEQUENCE [LARGE SCALE GENOMIC DNA]</scope>
    <source>
        <strain evidence="2 3">T</strain>
    </source>
</reference>
<protein>
    <submittedName>
        <fullName evidence="2">LuxR family transcriptional regulator</fullName>
    </submittedName>
</protein>